<evidence type="ECO:0000313" key="7">
    <source>
        <dbReference type="Proteomes" id="UP000664701"/>
    </source>
</evidence>
<dbReference type="PROSITE" id="PS50977">
    <property type="entry name" value="HTH_TETR_2"/>
    <property type="match status" value="1"/>
</dbReference>
<reference evidence="6 7" key="1">
    <citation type="submission" date="2021-03" db="EMBL/GenBank/DDBJ databases">
        <authorList>
            <person name="Gilmore M.S."/>
            <person name="Schwartzman J."/>
            <person name="Van Tyne D."/>
            <person name="Martin M."/>
            <person name="Earl A.M."/>
            <person name="Manson A.L."/>
            <person name="Straub T."/>
            <person name="Salamzade R."/>
            <person name="Saavedra J."/>
            <person name="Lebreton F."/>
            <person name="Prichula J."/>
            <person name="Schaufler K."/>
            <person name="Gaca A."/>
            <person name="Sgardioli B."/>
            <person name="Wagenaar J."/>
            <person name="Strong T."/>
        </authorList>
    </citation>
    <scope>NUCLEOTIDE SEQUENCE [LARGE SCALE GENOMIC DNA]</scope>
    <source>
        <strain evidence="6 7">DIV2402</strain>
    </source>
</reference>
<name>A0ABZ2SHT6_9ENTE</name>
<dbReference type="Pfam" id="PF17924">
    <property type="entry name" value="TetR_C_19"/>
    <property type="match status" value="1"/>
</dbReference>
<evidence type="ECO:0000313" key="6">
    <source>
        <dbReference type="EMBL" id="WYJ75467.1"/>
    </source>
</evidence>
<keyword evidence="2 4" id="KW-0238">DNA-binding</keyword>
<accession>A0ABZ2SHT6</accession>
<dbReference type="Gene3D" id="1.10.357.10">
    <property type="entry name" value="Tetracycline Repressor, domain 2"/>
    <property type="match status" value="1"/>
</dbReference>
<keyword evidence="1" id="KW-0805">Transcription regulation</keyword>
<organism evidence="6 7">
    <name type="scientific">Candidatus Enterococcus lowellii</name>
    <dbReference type="NCBI Taxonomy" id="2230877"/>
    <lineage>
        <taxon>Bacteria</taxon>
        <taxon>Bacillati</taxon>
        <taxon>Bacillota</taxon>
        <taxon>Bacilli</taxon>
        <taxon>Lactobacillales</taxon>
        <taxon>Enterococcaceae</taxon>
        <taxon>Enterococcus</taxon>
    </lineage>
</organism>
<keyword evidence="7" id="KW-1185">Reference proteome</keyword>
<dbReference type="PRINTS" id="PR00455">
    <property type="entry name" value="HTHTETR"/>
</dbReference>
<dbReference type="InterPro" id="IPR009057">
    <property type="entry name" value="Homeodomain-like_sf"/>
</dbReference>
<dbReference type="RefSeq" id="WP_207871650.1">
    <property type="nucleotide sequence ID" value="NZ_CP147251.1"/>
</dbReference>
<evidence type="ECO:0000256" key="2">
    <source>
        <dbReference type="ARBA" id="ARBA00023125"/>
    </source>
</evidence>
<keyword evidence="3" id="KW-0804">Transcription</keyword>
<dbReference type="SUPFAM" id="SSF46689">
    <property type="entry name" value="Homeodomain-like"/>
    <property type="match status" value="1"/>
</dbReference>
<evidence type="ECO:0000256" key="3">
    <source>
        <dbReference type="ARBA" id="ARBA00023163"/>
    </source>
</evidence>
<evidence type="ECO:0000256" key="4">
    <source>
        <dbReference type="PROSITE-ProRule" id="PRU00335"/>
    </source>
</evidence>
<sequence>MPTETFFNLPKEKQRRILDAAKKEFSRTSLKEASIANVIKDAEIPRGSFYQYFKDKEDLYYYYFQTVQQDSHRYLVSSIQQANGDLFQGFEEYFKRIVPEIFIGDHALFYKNVFTNMDYHGFRRVAPHLEKNAESCHDKKMERKKHQKVLIDAIDCSNLKVSDNHELHLLLQLLMHTVFTTIADGYRRILIDGSYDIEQINQNFESKISWLKNGARKEKTE</sequence>
<dbReference type="PANTHER" id="PTHR47506">
    <property type="entry name" value="TRANSCRIPTIONAL REGULATORY PROTEIN"/>
    <property type="match status" value="1"/>
</dbReference>
<evidence type="ECO:0000259" key="5">
    <source>
        <dbReference type="PROSITE" id="PS50977"/>
    </source>
</evidence>
<protein>
    <recommendedName>
        <fullName evidence="5">HTH tetR-type domain-containing protein</fullName>
    </recommendedName>
</protein>
<dbReference type="Proteomes" id="UP000664701">
    <property type="component" value="Chromosome"/>
</dbReference>
<proteinExistence type="predicted"/>
<feature type="DNA-binding region" description="H-T-H motif" evidence="4">
    <location>
        <begin position="34"/>
        <end position="53"/>
    </location>
</feature>
<gene>
    <name evidence="6" type="ORF">DOK78_000042</name>
</gene>
<dbReference type="Pfam" id="PF00440">
    <property type="entry name" value="TetR_N"/>
    <property type="match status" value="1"/>
</dbReference>
<reference evidence="6 7" key="2">
    <citation type="submission" date="2024-03" db="EMBL/GenBank/DDBJ databases">
        <title>The Genome Sequence of Enterococcus sp. DIV2402.</title>
        <authorList>
            <consortium name="The Broad Institute Genomics Platform"/>
            <consortium name="The Broad Institute Microbial Omics Core"/>
            <consortium name="The Broad Institute Genomic Center for Infectious Diseases"/>
            <person name="Earl A."/>
            <person name="Manson A."/>
            <person name="Gilmore M."/>
            <person name="Schwartman J."/>
            <person name="Shea T."/>
            <person name="Abouelleil A."/>
            <person name="Cao P."/>
            <person name="Chapman S."/>
            <person name="Cusick C."/>
            <person name="Young S."/>
            <person name="Neafsey D."/>
            <person name="Nusbaum C."/>
            <person name="Birren B."/>
        </authorList>
    </citation>
    <scope>NUCLEOTIDE SEQUENCE [LARGE SCALE GENOMIC DNA]</scope>
    <source>
        <strain evidence="6 7">DIV2402</strain>
    </source>
</reference>
<dbReference type="EMBL" id="CP147251">
    <property type="protein sequence ID" value="WYJ75467.1"/>
    <property type="molecule type" value="Genomic_DNA"/>
</dbReference>
<feature type="domain" description="HTH tetR-type" evidence="5">
    <location>
        <begin position="11"/>
        <end position="71"/>
    </location>
</feature>
<dbReference type="PANTHER" id="PTHR47506:SF1">
    <property type="entry name" value="HTH-TYPE TRANSCRIPTIONAL REGULATOR YJDC"/>
    <property type="match status" value="1"/>
</dbReference>
<evidence type="ECO:0000256" key="1">
    <source>
        <dbReference type="ARBA" id="ARBA00023015"/>
    </source>
</evidence>
<dbReference type="InterPro" id="IPR001647">
    <property type="entry name" value="HTH_TetR"/>
</dbReference>